<reference evidence="2 3" key="1">
    <citation type="submission" date="2020-04" db="EMBL/GenBank/DDBJ databases">
        <authorList>
            <person name="Hitch T.C.A."/>
            <person name="Wylensek D."/>
            <person name="Clavel T."/>
        </authorList>
    </citation>
    <scope>NUCLEOTIDE SEQUENCE [LARGE SCALE GENOMIC DNA]</scope>
    <source>
        <strain evidence="2 3">Med78_4-601-WT-2</strain>
    </source>
</reference>
<evidence type="ECO:0000256" key="1">
    <source>
        <dbReference type="SAM" id="Phobius"/>
    </source>
</evidence>
<name>A0AA44II97_PARBF</name>
<comment type="caution">
    <text evidence="2">The sequence shown here is derived from an EMBL/GenBank/DDBJ whole genome shotgun (WGS) entry which is preliminary data.</text>
</comment>
<dbReference type="EMBL" id="JABAFD010000011">
    <property type="protein sequence ID" value="NME10749.1"/>
    <property type="molecule type" value="Genomic_DNA"/>
</dbReference>
<protein>
    <submittedName>
        <fullName evidence="2">Uncharacterized protein</fullName>
    </submittedName>
</protein>
<keyword evidence="1" id="KW-0812">Transmembrane</keyword>
<keyword evidence="1" id="KW-1133">Transmembrane helix</keyword>
<gene>
    <name evidence="2" type="ORF">HF875_14565</name>
</gene>
<evidence type="ECO:0000313" key="2">
    <source>
        <dbReference type="EMBL" id="NME10749.1"/>
    </source>
</evidence>
<dbReference type="RefSeq" id="WP_148551948.1">
    <property type="nucleotide sequence ID" value="NZ_CABIWO010000007.1"/>
</dbReference>
<dbReference type="Proteomes" id="UP000573963">
    <property type="component" value="Unassembled WGS sequence"/>
</dbReference>
<proteinExistence type="predicted"/>
<dbReference type="AlphaFoldDB" id="A0AA44II97"/>
<feature type="transmembrane region" description="Helical" evidence="1">
    <location>
        <begin position="41"/>
        <end position="59"/>
    </location>
</feature>
<accession>A0AA44II97</accession>
<keyword evidence="1" id="KW-0472">Membrane</keyword>
<organism evidence="2 3">
    <name type="scientific">Paraclostridium bifermentans</name>
    <name type="common">Clostridium bifermentans</name>
    <dbReference type="NCBI Taxonomy" id="1490"/>
    <lineage>
        <taxon>Bacteria</taxon>
        <taxon>Bacillati</taxon>
        <taxon>Bacillota</taxon>
        <taxon>Clostridia</taxon>
        <taxon>Peptostreptococcales</taxon>
        <taxon>Peptostreptococcaceae</taxon>
        <taxon>Paraclostridium</taxon>
    </lineage>
</organism>
<sequence>MEFHYYYLIQDFLGVLLCFLGIIMVYLCLKMIFIRSFSKNSMLFLIKYSLFIIAGVNLLSNNFELKPWILSMILMITSFIITPKQRIL</sequence>
<feature type="transmembrane region" description="Helical" evidence="1">
    <location>
        <begin position="6"/>
        <end position="29"/>
    </location>
</feature>
<evidence type="ECO:0000313" key="3">
    <source>
        <dbReference type="Proteomes" id="UP000573963"/>
    </source>
</evidence>